<evidence type="ECO:0000256" key="12">
    <source>
        <dbReference type="RuleBase" id="RU361274"/>
    </source>
</evidence>
<evidence type="ECO:0000256" key="9">
    <source>
        <dbReference type="ARBA" id="ARBA00047989"/>
    </source>
</evidence>
<name>A0A919YR71_9BACL</name>
<evidence type="ECO:0000256" key="7">
    <source>
        <dbReference type="ARBA" id="ARBA00022801"/>
    </source>
</evidence>
<comment type="caution">
    <text evidence="13">The sequence shown here is derived from an EMBL/GenBank/DDBJ whole genome shotgun (WGS) entry which is preliminary data.</text>
</comment>
<dbReference type="Proteomes" id="UP000683139">
    <property type="component" value="Unassembled WGS sequence"/>
</dbReference>
<comment type="catalytic activity">
    <reaction evidence="10">
        <text>adenosine + phosphate = alpha-D-ribose 1-phosphate + adenine</text>
        <dbReference type="Rhea" id="RHEA:27642"/>
        <dbReference type="ChEBI" id="CHEBI:16335"/>
        <dbReference type="ChEBI" id="CHEBI:16708"/>
        <dbReference type="ChEBI" id="CHEBI:43474"/>
        <dbReference type="ChEBI" id="CHEBI:57720"/>
        <dbReference type="EC" id="2.4.2.1"/>
    </reaction>
    <physiologicalReaction direction="left-to-right" evidence="10">
        <dbReference type="Rhea" id="RHEA:27643"/>
    </physiologicalReaction>
</comment>
<sequence>MEPFVIQTAAEHQHQLLLEGWIEQEQSLTAGFTTRKGGVSSPPFSSFNIGLHVHDQAEAVLANRRRLTDSLGFSFDAWTCGEQVHANKVAVVTANERGKGRSSMEDTLPGVDGIITNERDVLLTSFYADCVPLYFWDPQHHAVGLAHAGWKGTVSAIALNMVEAMRNAFGTEPHQLRCAIGPAIDQCCYEVNEVVIERIYELWQQLALPNQLLDLVLKKQNENKAMINLKEINRQIMIKAGILASHIEISEWCTGCRRDLFYSHRMENGKTGRMASWIGLRKG</sequence>
<dbReference type="SUPFAM" id="SSF64438">
    <property type="entry name" value="CNF1/YfiH-like putative cysteine hydrolases"/>
    <property type="match status" value="1"/>
</dbReference>
<dbReference type="CDD" id="cd16833">
    <property type="entry name" value="YfiH"/>
    <property type="match status" value="1"/>
</dbReference>
<dbReference type="PANTHER" id="PTHR30616:SF2">
    <property type="entry name" value="PURINE NUCLEOSIDE PHOSPHORYLASE LACC1"/>
    <property type="match status" value="1"/>
</dbReference>
<accession>A0A919YR71</accession>
<reference evidence="13" key="1">
    <citation type="submission" date="2021-03" db="EMBL/GenBank/DDBJ databases">
        <title>Antimicrobial resistance genes in bacteria isolated from Japanese honey, and their potential for conferring macrolide and lincosamide resistance in the American foulbrood pathogen Paenibacillus larvae.</title>
        <authorList>
            <person name="Okamoto M."/>
            <person name="Kumagai M."/>
            <person name="Kanamori H."/>
            <person name="Takamatsu D."/>
        </authorList>
    </citation>
    <scope>NUCLEOTIDE SEQUENCE</scope>
    <source>
        <strain evidence="13">J40TS1</strain>
    </source>
</reference>
<dbReference type="AlphaFoldDB" id="A0A919YR71"/>
<protein>
    <recommendedName>
        <fullName evidence="12">Purine nucleoside phosphorylase</fullName>
    </recommendedName>
</protein>
<dbReference type="PANTHER" id="PTHR30616">
    <property type="entry name" value="UNCHARACTERIZED PROTEIN YFIH"/>
    <property type="match status" value="1"/>
</dbReference>
<evidence type="ECO:0000256" key="8">
    <source>
        <dbReference type="ARBA" id="ARBA00022833"/>
    </source>
</evidence>
<dbReference type="InterPro" id="IPR003730">
    <property type="entry name" value="Cu_polyphenol_OxRdtase"/>
</dbReference>
<dbReference type="Gene3D" id="3.60.140.10">
    <property type="entry name" value="CNF1/YfiH-like putative cysteine hydrolases"/>
    <property type="match status" value="1"/>
</dbReference>
<evidence type="ECO:0000313" key="13">
    <source>
        <dbReference type="EMBL" id="GIP16714.1"/>
    </source>
</evidence>
<evidence type="ECO:0000256" key="11">
    <source>
        <dbReference type="ARBA" id="ARBA00049893"/>
    </source>
</evidence>
<comment type="function">
    <text evidence="3">Purine nucleoside enzyme that catalyzes the phosphorolysis of adenosine and inosine nucleosides, yielding D-ribose 1-phosphate and the respective free bases, adenine and hypoxanthine. Also catalyzes the phosphorolysis of S-methyl-5'-thioadenosine into adenine and S-methyl-5-thio-alpha-D-ribose 1-phosphate. Also has adenosine deaminase activity.</text>
</comment>
<dbReference type="GO" id="GO:0017061">
    <property type="term" value="F:S-methyl-5-thioadenosine phosphorylase activity"/>
    <property type="evidence" value="ECO:0007669"/>
    <property type="project" value="UniProtKB-EC"/>
</dbReference>
<dbReference type="GO" id="GO:0005507">
    <property type="term" value="F:copper ion binding"/>
    <property type="evidence" value="ECO:0007669"/>
    <property type="project" value="TreeGrafter"/>
</dbReference>
<keyword evidence="7" id="KW-0378">Hydrolase</keyword>
<evidence type="ECO:0000256" key="5">
    <source>
        <dbReference type="ARBA" id="ARBA00022679"/>
    </source>
</evidence>
<comment type="cofactor">
    <cofactor evidence="2">
        <name>Zn(2+)</name>
        <dbReference type="ChEBI" id="CHEBI:29105"/>
    </cofactor>
</comment>
<gene>
    <name evidence="13" type="ORF">J40TS1_23560</name>
</gene>
<comment type="similarity">
    <text evidence="4 12">Belongs to the purine nucleoside phosphorylase YfiH/LACC1 family.</text>
</comment>
<dbReference type="Pfam" id="PF02578">
    <property type="entry name" value="Cu-oxidase_4"/>
    <property type="match status" value="1"/>
</dbReference>
<evidence type="ECO:0000256" key="10">
    <source>
        <dbReference type="ARBA" id="ARBA00048968"/>
    </source>
</evidence>
<evidence type="ECO:0000256" key="6">
    <source>
        <dbReference type="ARBA" id="ARBA00022723"/>
    </source>
</evidence>
<evidence type="ECO:0000256" key="3">
    <source>
        <dbReference type="ARBA" id="ARBA00003215"/>
    </source>
</evidence>
<keyword evidence="8" id="KW-0862">Zinc</keyword>
<dbReference type="RefSeq" id="WP_213515245.1">
    <property type="nucleotide sequence ID" value="NZ_BOSE01000004.1"/>
</dbReference>
<dbReference type="InterPro" id="IPR038371">
    <property type="entry name" value="Cu_polyphenol_OxRdtase_sf"/>
</dbReference>
<dbReference type="NCBIfam" id="TIGR00726">
    <property type="entry name" value="peptidoglycan editing factor PgeF"/>
    <property type="match status" value="1"/>
</dbReference>
<comment type="catalytic activity">
    <reaction evidence="11">
        <text>S-methyl-5'-thioadenosine + phosphate = 5-(methylsulfanyl)-alpha-D-ribose 1-phosphate + adenine</text>
        <dbReference type="Rhea" id="RHEA:11852"/>
        <dbReference type="ChEBI" id="CHEBI:16708"/>
        <dbReference type="ChEBI" id="CHEBI:17509"/>
        <dbReference type="ChEBI" id="CHEBI:43474"/>
        <dbReference type="ChEBI" id="CHEBI:58533"/>
        <dbReference type="EC" id="2.4.2.28"/>
    </reaction>
    <physiologicalReaction direction="left-to-right" evidence="11">
        <dbReference type="Rhea" id="RHEA:11853"/>
    </physiologicalReaction>
</comment>
<keyword evidence="5" id="KW-0808">Transferase</keyword>
<evidence type="ECO:0000256" key="4">
    <source>
        <dbReference type="ARBA" id="ARBA00007353"/>
    </source>
</evidence>
<evidence type="ECO:0000256" key="1">
    <source>
        <dbReference type="ARBA" id="ARBA00000553"/>
    </source>
</evidence>
<comment type="catalytic activity">
    <reaction evidence="9">
        <text>adenosine + H2O + H(+) = inosine + NH4(+)</text>
        <dbReference type="Rhea" id="RHEA:24408"/>
        <dbReference type="ChEBI" id="CHEBI:15377"/>
        <dbReference type="ChEBI" id="CHEBI:15378"/>
        <dbReference type="ChEBI" id="CHEBI:16335"/>
        <dbReference type="ChEBI" id="CHEBI:17596"/>
        <dbReference type="ChEBI" id="CHEBI:28938"/>
        <dbReference type="EC" id="3.5.4.4"/>
    </reaction>
    <physiologicalReaction direction="left-to-right" evidence="9">
        <dbReference type="Rhea" id="RHEA:24409"/>
    </physiologicalReaction>
</comment>
<organism evidence="13 14">
    <name type="scientific">Paenibacillus montaniterrae</name>
    <dbReference type="NCBI Taxonomy" id="429341"/>
    <lineage>
        <taxon>Bacteria</taxon>
        <taxon>Bacillati</taxon>
        <taxon>Bacillota</taxon>
        <taxon>Bacilli</taxon>
        <taxon>Bacillales</taxon>
        <taxon>Paenibacillaceae</taxon>
        <taxon>Paenibacillus</taxon>
    </lineage>
</organism>
<keyword evidence="14" id="KW-1185">Reference proteome</keyword>
<evidence type="ECO:0000256" key="2">
    <source>
        <dbReference type="ARBA" id="ARBA00001947"/>
    </source>
</evidence>
<dbReference type="InterPro" id="IPR011324">
    <property type="entry name" value="Cytotoxic_necrot_fac-like_cat"/>
</dbReference>
<proteinExistence type="inferred from homology"/>
<dbReference type="GO" id="GO:0016787">
    <property type="term" value="F:hydrolase activity"/>
    <property type="evidence" value="ECO:0007669"/>
    <property type="project" value="UniProtKB-KW"/>
</dbReference>
<keyword evidence="6" id="KW-0479">Metal-binding</keyword>
<comment type="catalytic activity">
    <reaction evidence="1">
        <text>inosine + phosphate = alpha-D-ribose 1-phosphate + hypoxanthine</text>
        <dbReference type="Rhea" id="RHEA:27646"/>
        <dbReference type="ChEBI" id="CHEBI:17368"/>
        <dbReference type="ChEBI" id="CHEBI:17596"/>
        <dbReference type="ChEBI" id="CHEBI:43474"/>
        <dbReference type="ChEBI" id="CHEBI:57720"/>
        <dbReference type="EC" id="2.4.2.1"/>
    </reaction>
    <physiologicalReaction direction="left-to-right" evidence="1">
        <dbReference type="Rhea" id="RHEA:27647"/>
    </physiologicalReaction>
</comment>
<dbReference type="EMBL" id="BOSE01000004">
    <property type="protein sequence ID" value="GIP16714.1"/>
    <property type="molecule type" value="Genomic_DNA"/>
</dbReference>
<evidence type="ECO:0000313" key="14">
    <source>
        <dbReference type="Proteomes" id="UP000683139"/>
    </source>
</evidence>